<keyword evidence="1" id="KW-0732">Signal</keyword>
<name>A0A6G1L3Q4_9PEZI</name>
<organism evidence="2 3">
    <name type="scientific">Teratosphaeria nubilosa</name>
    <dbReference type="NCBI Taxonomy" id="161662"/>
    <lineage>
        <taxon>Eukaryota</taxon>
        <taxon>Fungi</taxon>
        <taxon>Dikarya</taxon>
        <taxon>Ascomycota</taxon>
        <taxon>Pezizomycotina</taxon>
        <taxon>Dothideomycetes</taxon>
        <taxon>Dothideomycetidae</taxon>
        <taxon>Mycosphaerellales</taxon>
        <taxon>Teratosphaeriaceae</taxon>
        <taxon>Teratosphaeria</taxon>
    </lineage>
</organism>
<feature type="signal peptide" evidence="1">
    <location>
        <begin position="1"/>
        <end position="16"/>
    </location>
</feature>
<dbReference type="AlphaFoldDB" id="A0A6G1L3Q4"/>
<dbReference type="Proteomes" id="UP000799436">
    <property type="component" value="Unassembled WGS sequence"/>
</dbReference>
<proteinExistence type="predicted"/>
<dbReference type="OrthoDB" id="3642362at2759"/>
<feature type="chain" id="PRO_5026113613" evidence="1">
    <location>
        <begin position="17"/>
        <end position="187"/>
    </location>
</feature>
<sequence>MLSLLATTLLPVLALAQGQFGAPENSGEVLQALFVVDQTTVESGQGAQAYRINNTVATQNLKNENAALLQAWQNVTTVVQSSNGFYSDSGAQSLIDSVNDKVYPDTKYADSIYVQLRDRKSSRASRSGFIDYINPGLLKLRTAVDAASAAIQAKTPAKYLTQLADALLQIQQDYATTQEIQEFGYTK</sequence>
<dbReference type="EMBL" id="ML995856">
    <property type="protein sequence ID" value="KAF2767465.1"/>
    <property type="molecule type" value="Genomic_DNA"/>
</dbReference>
<evidence type="ECO:0000313" key="3">
    <source>
        <dbReference type="Proteomes" id="UP000799436"/>
    </source>
</evidence>
<protein>
    <submittedName>
        <fullName evidence="2">Uncharacterized protein</fullName>
    </submittedName>
</protein>
<keyword evidence="3" id="KW-1185">Reference proteome</keyword>
<evidence type="ECO:0000313" key="2">
    <source>
        <dbReference type="EMBL" id="KAF2767465.1"/>
    </source>
</evidence>
<reference evidence="2" key="1">
    <citation type="journal article" date="2020" name="Stud. Mycol.">
        <title>101 Dothideomycetes genomes: a test case for predicting lifestyles and emergence of pathogens.</title>
        <authorList>
            <person name="Haridas S."/>
            <person name="Albert R."/>
            <person name="Binder M."/>
            <person name="Bloem J."/>
            <person name="Labutti K."/>
            <person name="Salamov A."/>
            <person name="Andreopoulos B."/>
            <person name="Baker S."/>
            <person name="Barry K."/>
            <person name="Bills G."/>
            <person name="Bluhm B."/>
            <person name="Cannon C."/>
            <person name="Castanera R."/>
            <person name="Culley D."/>
            <person name="Daum C."/>
            <person name="Ezra D."/>
            <person name="Gonzalez J."/>
            <person name="Henrissat B."/>
            <person name="Kuo A."/>
            <person name="Liang C."/>
            <person name="Lipzen A."/>
            <person name="Lutzoni F."/>
            <person name="Magnuson J."/>
            <person name="Mondo S."/>
            <person name="Nolan M."/>
            <person name="Ohm R."/>
            <person name="Pangilinan J."/>
            <person name="Park H.-J."/>
            <person name="Ramirez L."/>
            <person name="Alfaro M."/>
            <person name="Sun H."/>
            <person name="Tritt A."/>
            <person name="Yoshinaga Y."/>
            <person name="Zwiers L.-H."/>
            <person name="Turgeon B."/>
            <person name="Goodwin S."/>
            <person name="Spatafora J."/>
            <person name="Crous P."/>
            <person name="Grigoriev I."/>
        </authorList>
    </citation>
    <scope>NUCLEOTIDE SEQUENCE</scope>
    <source>
        <strain evidence="2">CBS 116005</strain>
    </source>
</reference>
<gene>
    <name evidence="2" type="ORF">EJ03DRAFT_276156</name>
</gene>
<accession>A0A6G1L3Q4</accession>
<evidence type="ECO:0000256" key="1">
    <source>
        <dbReference type="SAM" id="SignalP"/>
    </source>
</evidence>